<dbReference type="InterPro" id="IPR023370">
    <property type="entry name" value="TrmO-like_N"/>
</dbReference>
<dbReference type="AlphaFoldDB" id="A0A7R9A1U9"/>
<evidence type="ECO:0000259" key="3">
    <source>
        <dbReference type="PROSITE" id="PS51668"/>
    </source>
</evidence>
<reference evidence="4" key="1">
    <citation type="submission" date="2020-11" db="EMBL/GenBank/DDBJ databases">
        <authorList>
            <person name="Tran Van P."/>
        </authorList>
    </citation>
    <scope>NUCLEOTIDE SEQUENCE</scope>
</reference>
<dbReference type="OrthoDB" id="4882at2759"/>
<keyword evidence="1" id="KW-0949">S-adenosyl-L-methionine</keyword>
<dbReference type="FunFam" id="3.30.2310.10:FF:000002">
    <property type="entry name" value="tRNA methyltransferase O"/>
    <property type="match status" value="1"/>
</dbReference>
<dbReference type="Gene3D" id="2.40.30.70">
    <property type="entry name" value="YaeB-like"/>
    <property type="match status" value="1"/>
</dbReference>
<dbReference type="PANTHER" id="PTHR12818:SF0">
    <property type="entry name" value="TRNA (ADENINE(37)-N6)-METHYLTRANSFERASE"/>
    <property type="match status" value="1"/>
</dbReference>
<protein>
    <recommendedName>
        <fullName evidence="3">TsaA-like domain-containing protein</fullName>
    </recommendedName>
</protein>
<evidence type="ECO:0000313" key="5">
    <source>
        <dbReference type="Proteomes" id="UP000677054"/>
    </source>
</evidence>
<comment type="similarity">
    <text evidence="2">Belongs to the tRNA methyltransferase O family.</text>
</comment>
<dbReference type="Proteomes" id="UP000677054">
    <property type="component" value="Unassembled WGS sequence"/>
</dbReference>
<name>A0A7R9A1U9_9CRUS</name>
<dbReference type="EMBL" id="LR899871">
    <property type="protein sequence ID" value="CAD7243023.1"/>
    <property type="molecule type" value="Genomic_DNA"/>
</dbReference>
<gene>
    <name evidence="4" type="ORF">DSTB1V02_LOCUS2961</name>
</gene>
<dbReference type="InterPro" id="IPR040372">
    <property type="entry name" value="YaeB-like"/>
</dbReference>
<evidence type="ECO:0000313" key="4">
    <source>
        <dbReference type="EMBL" id="CAD7243023.1"/>
    </source>
</evidence>
<dbReference type="PANTHER" id="PTHR12818">
    <property type="entry name" value="TRNA (ADENINE(37)-N6)-METHYLTRANSFERASE"/>
    <property type="match status" value="1"/>
</dbReference>
<feature type="domain" description="TsaA-like" evidence="3">
    <location>
        <begin position="11"/>
        <end position="176"/>
    </location>
</feature>
<keyword evidence="5" id="KW-1185">Reference proteome</keyword>
<dbReference type="InterPro" id="IPR036413">
    <property type="entry name" value="YaeB-like_sf"/>
</dbReference>
<sequence length="309" mass="34698">MSQLQREEYKFHPIGHICSIYSAKNGTPRQANICPMSKAKLQISKECFGNPEHSLEGLSQFSHIWLLFVFHANHHAHHGKAKVAPPRLKGRKTGVFASRSPYRPNALGLSLVKIDRIEGDRLSPSPVLSLYNCNTWVRISFSISGDTLYLSGGDMIDGTPILDLKPYLPSYDCPITEAEDNSSNTSKDSAGTPSWIKMADEVKLTVRFTPTAQSQLTQFSHDSTDAQYQLEFMESAEELQLALIKILSADPRSVYRSTKCSDRLYYFTVDKAHVTCWFDDDEHVVEVLKVNSTASAPHLSYKTFSDMEN</sequence>
<dbReference type="EMBL" id="CAJPEV010000354">
    <property type="protein sequence ID" value="CAG0884368.1"/>
    <property type="molecule type" value="Genomic_DNA"/>
</dbReference>
<dbReference type="Pfam" id="PF01980">
    <property type="entry name" value="TrmO_N"/>
    <property type="match status" value="2"/>
</dbReference>
<evidence type="ECO:0000256" key="1">
    <source>
        <dbReference type="ARBA" id="ARBA00022691"/>
    </source>
</evidence>
<proteinExistence type="inferred from homology"/>
<dbReference type="Gene3D" id="3.30.2310.10">
    <property type="entry name" value="YaeB-like"/>
    <property type="match status" value="1"/>
</dbReference>
<organism evidence="4">
    <name type="scientific">Darwinula stevensoni</name>
    <dbReference type="NCBI Taxonomy" id="69355"/>
    <lineage>
        <taxon>Eukaryota</taxon>
        <taxon>Metazoa</taxon>
        <taxon>Ecdysozoa</taxon>
        <taxon>Arthropoda</taxon>
        <taxon>Crustacea</taxon>
        <taxon>Oligostraca</taxon>
        <taxon>Ostracoda</taxon>
        <taxon>Podocopa</taxon>
        <taxon>Podocopida</taxon>
        <taxon>Darwinulocopina</taxon>
        <taxon>Darwinuloidea</taxon>
        <taxon>Darwinulidae</taxon>
        <taxon>Darwinula</taxon>
    </lineage>
</organism>
<evidence type="ECO:0000256" key="2">
    <source>
        <dbReference type="ARBA" id="ARBA00033753"/>
    </source>
</evidence>
<dbReference type="InterPro" id="IPR023368">
    <property type="entry name" value="UPF0066_cons_site"/>
</dbReference>
<accession>A0A7R9A1U9</accession>
<dbReference type="SUPFAM" id="SSF118196">
    <property type="entry name" value="YaeB-like"/>
    <property type="match status" value="1"/>
</dbReference>
<dbReference type="CDD" id="cd09281">
    <property type="entry name" value="UPF0066"/>
    <property type="match status" value="1"/>
</dbReference>
<dbReference type="PROSITE" id="PS51668">
    <property type="entry name" value="TSAA_2"/>
    <property type="match status" value="1"/>
</dbReference>
<dbReference type="PROSITE" id="PS01318">
    <property type="entry name" value="TSAA_1"/>
    <property type="match status" value="1"/>
</dbReference>
<dbReference type="InterPro" id="IPR036414">
    <property type="entry name" value="YaeB_N_sf"/>
</dbReference>